<dbReference type="AlphaFoldDB" id="Q74EW2"/>
<gene>
    <name evidence="10" type="ordered locus">GSU0847</name>
</gene>
<dbReference type="EnsemblBacteria" id="AAR34177">
    <property type="protein sequence ID" value="AAR34177"/>
    <property type="gene ID" value="GSU0847"/>
</dbReference>
<dbReference type="HOGENOM" id="CLU_128747_3_3_7"/>
<evidence type="ECO:0000256" key="2">
    <source>
        <dbReference type="ARBA" id="ARBA00005337"/>
    </source>
</evidence>
<dbReference type="InterPro" id="IPR018527">
    <property type="entry name" value="Rubredoxin_Fe_BS"/>
</dbReference>
<evidence type="ECO:0000256" key="4">
    <source>
        <dbReference type="ARBA" id="ARBA00022723"/>
    </source>
</evidence>
<feature type="binding site" evidence="8">
    <location>
        <position position="9"/>
    </location>
    <ligand>
        <name>Fe cation</name>
        <dbReference type="ChEBI" id="CHEBI:24875"/>
    </ligand>
</feature>
<dbReference type="PANTHER" id="PTHR47627">
    <property type="entry name" value="RUBREDOXIN"/>
    <property type="match status" value="1"/>
</dbReference>
<protein>
    <recommendedName>
        <fullName evidence="7">Rubredoxin</fullName>
    </recommendedName>
</protein>
<evidence type="ECO:0000313" key="10">
    <source>
        <dbReference type="EMBL" id="AAR34177.1"/>
    </source>
</evidence>
<sequence length="52" mass="5717">MQRWICTVCQYVYDPFVGDPLNGVPPGTPFEELPDGWVCPACGVAKNMFVPA</sequence>
<dbReference type="PRINTS" id="PR00163">
    <property type="entry name" value="RUBREDOXIN"/>
</dbReference>
<comment type="cofactor">
    <cofactor evidence="7 8">
        <name>Fe(3+)</name>
        <dbReference type="ChEBI" id="CHEBI:29034"/>
    </cofactor>
    <text evidence="7 8">Binds 1 Fe(3+) ion per subunit.</text>
</comment>
<evidence type="ECO:0000256" key="5">
    <source>
        <dbReference type="ARBA" id="ARBA00022982"/>
    </source>
</evidence>
<dbReference type="Gene3D" id="2.20.28.10">
    <property type="match status" value="1"/>
</dbReference>
<reference evidence="10 11" key="2">
    <citation type="journal article" date="2012" name="BMC Genomics">
        <title>Comparative genomic analysis of Geobacter sulfurreducens KN400, a strain with enhanced capacity for extracellular electron transfer and electricity production.</title>
        <authorList>
            <person name="Butler J.E."/>
            <person name="Young N.D."/>
            <person name="Aklujkar M."/>
            <person name="Lovley D.R."/>
        </authorList>
    </citation>
    <scope>NUCLEOTIDE SEQUENCE [LARGE SCALE GENOMIC DNA]</scope>
    <source>
        <strain evidence="11">ATCC 51573 / DSM 12127 / PCA</strain>
    </source>
</reference>
<feature type="binding site" evidence="8">
    <location>
        <position position="42"/>
    </location>
    <ligand>
        <name>Fe cation</name>
        <dbReference type="ChEBI" id="CHEBI:24875"/>
    </ligand>
</feature>
<accession>Q74EW2</accession>
<dbReference type="RefSeq" id="WP_010941511.1">
    <property type="nucleotide sequence ID" value="NC_002939.5"/>
</dbReference>
<dbReference type="STRING" id="243231.GSU0847"/>
<dbReference type="GO" id="GO:0005506">
    <property type="term" value="F:iron ion binding"/>
    <property type="evidence" value="ECO:0007669"/>
    <property type="project" value="InterPro"/>
</dbReference>
<dbReference type="PROSITE" id="PS00202">
    <property type="entry name" value="RUBREDOXIN"/>
    <property type="match status" value="1"/>
</dbReference>
<dbReference type="Pfam" id="PF00301">
    <property type="entry name" value="Rubredoxin"/>
    <property type="match status" value="1"/>
</dbReference>
<evidence type="ECO:0000256" key="3">
    <source>
        <dbReference type="ARBA" id="ARBA00022448"/>
    </source>
</evidence>
<name>Q74EW2_GEOSL</name>
<keyword evidence="11" id="KW-1185">Reference proteome</keyword>
<dbReference type="OrthoDB" id="9808980at2"/>
<feature type="domain" description="Rubredoxin-like" evidence="9">
    <location>
        <begin position="1"/>
        <end position="52"/>
    </location>
</feature>
<evidence type="ECO:0000259" key="9">
    <source>
        <dbReference type="PROSITE" id="PS50903"/>
    </source>
</evidence>
<dbReference type="PATRIC" id="fig|243231.5.peg.843"/>
<dbReference type="PROSITE" id="PS50903">
    <property type="entry name" value="RUBREDOXIN_LIKE"/>
    <property type="match status" value="1"/>
</dbReference>
<dbReference type="CDD" id="cd00730">
    <property type="entry name" value="rubredoxin"/>
    <property type="match status" value="1"/>
</dbReference>
<feature type="binding site" evidence="8">
    <location>
        <position position="39"/>
    </location>
    <ligand>
        <name>Fe cation</name>
        <dbReference type="ChEBI" id="CHEBI:24875"/>
    </ligand>
</feature>
<dbReference type="Proteomes" id="UP000000577">
    <property type="component" value="Chromosome"/>
</dbReference>
<dbReference type="InParanoid" id="Q74EW2"/>
<proteinExistence type="inferred from homology"/>
<reference evidence="10 11" key="1">
    <citation type="journal article" date="2003" name="Science">
        <title>Genome of Geobacter sulfurreducens: metal reduction in subsurface environments.</title>
        <authorList>
            <person name="Methe B.A."/>
            <person name="Nelson K.E."/>
            <person name="Eisen J.A."/>
            <person name="Paulsen I.T."/>
            <person name="Nelson W."/>
            <person name="Heidelberg J.F."/>
            <person name="Wu D."/>
            <person name="Wu M."/>
            <person name="Ward N."/>
            <person name="Beanan M.J."/>
            <person name="Dodson R.J."/>
            <person name="Madupu R."/>
            <person name="Brinkac L.M."/>
            <person name="Daugherty S.C."/>
            <person name="DeBoy R.T."/>
            <person name="Durkin A.S."/>
            <person name="Gwinn M."/>
            <person name="Kolonay J.F."/>
            <person name="Sullivan S.A."/>
            <person name="Haft D.H."/>
            <person name="Selengut J."/>
            <person name="Davidsen T.M."/>
            <person name="Zafar N."/>
            <person name="White O."/>
            <person name="Tran B."/>
            <person name="Romero C."/>
            <person name="Forberger H.A."/>
            <person name="Weidman J."/>
            <person name="Khouri H."/>
            <person name="Feldblyum T.V."/>
            <person name="Utterback T.R."/>
            <person name="Van Aken S.E."/>
            <person name="Lovley D.R."/>
            <person name="Fraser C.M."/>
        </authorList>
    </citation>
    <scope>NUCLEOTIDE SEQUENCE [LARGE SCALE GENOMIC DNA]</scope>
    <source>
        <strain evidence="11">ATCC 51573 / DSM 12127 / PCA</strain>
    </source>
</reference>
<evidence type="ECO:0000256" key="7">
    <source>
        <dbReference type="PIRNR" id="PIRNR000071"/>
    </source>
</evidence>
<dbReference type="GO" id="GO:0009055">
    <property type="term" value="F:electron transfer activity"/>
    <property type="evidence" value="ECO:0000318"/>
    <property type="project" value="GO_Central"/>
</dbReference>
<comment type="similarity">
    <text evidence="2 7">Belongs to the rubredoxin family.</text>
</comment>
<evidence type="ECO:0000313" key="11">
    <source>
        <dbReference type="Proteomes" id="UP000000577"/>
    </source>
</evidence>
<dbReference type="SMR" id="Q74EW2"/>
<dbReference type="PANTHER" id="PTHR47627:SF1">
    <property type="entry name" value="RUBREDOXIN-1-RELATED"/>
    <property type="match status" value="1"/>
</dbReference>
<dbReference type="GO" id="GO:0043448">
    <property type="term" value="P:alkane catabolic process"/>
    <property type="evidence" value="ECO:0000318"/>
    <property type="project" value="GO_Central"/>
</dbReference>
<comment type="function">
    <text evidence="1">Rubredoxin is a small nonheme, iron protein lacking acid-labile sulfide. Its single Fe, chelated to 4 Cys, functions as an electron acceptor and may also stabilize the conformation of the molecule.</text>
</comment>
<dbReference type="InterPro" id="IPR024935">
    <property type="entry name" value="Rubredoxin_dom"/>
</dbReference>
<dbReference type="FunFam" id="2.20.28.10:FF:000001">
    <property type="entry name" value="Rubredoxin"/>
    <property type="match status" value="1"/>
</dbReference>
<keyword evidence="4 7" id="KW-0479">Metal-binding</keyword>
<dbReference type="PIRSF" id="PIRSF000071">
    <property type="entry name" value="Rubredoxin"/>
    <property type="match status" value="1"/>
</dbReference>
<keyword evidence="3 7" id="KW-0813">Transport</keyword>
<keyword evidence="6 7" id="KW-0408">Iron</keyword>
<evidence type="ECO:0000256" key="8">
    <source>
        <dbReference type="PIRSR" id="PIRSR000071-1"/>
    </source>
</evidence>
<dbReference type="eggNOG" id="COG1592">
    <property type="taxonomic scope" value="Bacteria"/>
</dbReference>
<dbReference type="SUPFAM" id="SSF57802">
    <property type="entry name" value="Rubredoxin-like"/>
    <property type="match status" value="1"/>
</dbReference>
<evidence type="ECO:0000256" key="1">
    <source>
        <dbReference type="ARBA" id="ARBA00002360"/>
    </source>
</evidence>
<feature type="binding site" evidence="8">
    <location>
        <position position="6"/>
    </location>
    <ligand>
        <name>Fe cation</name>
        <dbReference type="ChEBI" id="CHEBI:24875"/>
    </ligand>
</feature>
<evidence type="ECO:0000256" key="6">
    <source>
        <dbReference type="ARBA" id="ARBA00023004"/>
    </source>
</evidence>
<dbReference type="InterPro" id="IPR024922">
    <property type="entry name" value="Rubredoxin"/>
</dbReference>
<dbReference type="EMBL" id="AE017180">
    <property type="protein sequence ID" value="AAR34177.1"/>
    <property type="molecule type" value="Genomic_DNA"/>
</dbReference>
<dbReference type="InterPro" id="IPR024934">
    <property type="entry name" value="Rubredoxin-like_dom"/>
</dbReference>
<dbReference type="KEGG" id="gsu:GSU0847"/>
<keyword evidence="5 7" id="KW-0249">Electron transport</keyword>
<organism evidence="10 11">
    <name type="scientific">Geobacter sulfurreducens (strain ATCC 51573 / DSM 12127 / PCA)</name>
    <dbReference type="NCBI Taxonomy" id="243231"/>
    <lineage>
        <taxon>Bacteria</taxon>
        <taxon>Pseudomonadati</taxon>
        <taxon>Thermodesulfobacteriota</taxon>
        <taxon>Desulfuromonadia</taxon>
        <taxon>Geobacterales</taxon>
        <taxon>Geobacteraceae</taxon>
        <taxon>Geobacter</taxon>
    </lineage>
</organism>
<dbReference type="InterPro" id="IPR050526">
    <property type="entry name" value="Rubredoxin_ET"/>
</dbReference>